<dbReference type="InterPro" id="IPR006683">
    <property type="entry name" value="Thioestr_dom"/>
</dbReference>
<reference evidence="4" key="3">
    <citation type="journal article" date="2022" name="Res Sq">
        <title>Evolution of multicellular longitudinally dividing oral cavity symbionts (Neisseriaceae).</title>
        <authorList>
            <person name="Nyongesa S."/>
            <person name="Weber P."/>
            <person name="Bernet E."/>
            <person name="Pullido F."/>
            <person name="Nieckarz M."/>
            <person name="Delaby M."/>
            <person name="Nieves C."/>
            <person name="Viehboeck T."/>
            <person name="Krause N."/>
            <person name="Rivera-Millot A."/>
            <person name="Nakamura A."/>
            <person name="Vischer N."/>
            <person name="VanNieuwenhze M."/>
            <person name="Brun Y."/>
            <person name="Cava F."/>
            <person name="Bulgheresi S."/>
            <person name="Veyrier F."/>
        </authorList>
    </citation>
    <scope>NUCLEOTIDE SEQUENCE</scope>
    <source>
        <strain evidence="4">1258/02</strain>
    </source>
</reference>
<dbReference type="PANTHER" id="PTHR43240:SF7">
    <property type="entry name" value="BLR7284 PROTEIN"/>
    <property type="match status" value="1"/>
</dbReference>
<evidence type="ECO:0000313" key="6">
    <source>
        <dbReference type="Proteomes" id="UP000829756"/>
    </source>
</evidence>
<dbReference type="InterPro" id="IPR003736">
    <property type="entry name" value="PAAI_dom"/>
</dbReference>
<dbReference type="Gene3D" id="3.10.129.10">
    <property type="entry name" value="Hotdog Thioesterase"/>
    <property type="match status" value="2"/>
</dbReference>
<dbReference type="EMBL" id="SLXE01000012">
    <property type="protein sequence ID" value="TCP06402.1"/>
    <property type="molecule type" value="Genomic_DNA"/>
</dbReference>
<dbReference type="EMBL" id="CP091507">
    <property type="protein sequence ID" value="UOO80261.1"/>
    <property type="molecule type" value="Genomic_DNA"/>
</dbReference>
<dbReference type="RefSeq" id="WP_243650343.1">
    <property type="nucleotide sequence ID" value="NZ_CP091507.1"/>
</dbReference>
<dbReference type="NCBIfam" id="TIGR00369">
    <property type="entry name" value="unchar_dom_1"/>
    <property type="match status" value="1"/>
</dbReference>
<dbReference type="GO" id="GO:0061522">
    <property type="term" value="F:1,4-dihydroxy-2-naphthoyl-CoA thioesterase activity"/>
    <property type="evidence" value="ECO:0007669"/>
    <property type="project" value="TreeGrafter"/>
</dbReference>
<dbReference type="AlphaFoldDB" id="A0AAE9H030"/>
<reference evidence="3 5" key="1">
    <citation type="submission" date="2019-03" db="EMBL/GenBank/DDBJ databases">
        <title>Genomic Encyclopedia of Type Strains, Phase IV (KMG-IV): sequencing the most valuable type-strain genomes for metagenomic binning, comparative biology and taxonomic classification.</title>
        <authorList>
            <person name="Goeker M."/>
        </authorList>
    </citation>
    <scope>NUCLEOTIDE SEQUENCE [LARGE SCALE GENOMIC DNA]</scope>
    <source>
        <strain evidence="3 5">DSM 17474</strain>
    </source>
</reference>
<evidence type="ECO:0000259" key="2">
    <source>
        <dbReference type="Pfam" id="PF03061"/>
    </source>
</evidence>
<dbReference type="Pfam" id="PF03061">
    <property type="entry name" value="4HBT"/>
    <property type="match status" value="2"/>
</dbReference>
<keyword evidence="5" id="KW-1185">Reference proteome</keyword>
<evidence type="ECO:0000313" key="5">
    <source>
        <dbReference type="Proteomes" id="UP000294721"/>
    </source>
</evidence>
<proteinExistence type="predicted"/>
<sequence>MPQNPAVYRHLSDHYLSLPHCRAIDLQAVCTEHDQPVLSVANRADLAGRGSEGTIHGGVITALVDVASASAVAAHLPDYEVLATLDMRIDYMHPALTDRAVQAKSTCYRLAGQVAFVRTLCYQEGQSDPVALGTATFMRTPLENAEKQQLAAFLAQQQNSPAPFPPPSATGAHFHADAELIAKSATLMPYAAFIGLQTGTDAAGRLYALPYRPDLIGNIFLPALHGGLIGGFMESCAALYLYEQAELSELPKMIDFSLDYLRSAKADTAYARCILTRQGSRITNIAVEAWQADESKPFAVARCHFQMP</sequence>
<reference evidence="4" key="2">
    <citation type="submission" date="2021-12" db="EMBL/GenBank/DDBJ databases">
        <authorList>
            <person name="Veyrier F.J."/>
        </authorList>
    </citation>
    <scope>NUCLEOTIDE SEQUENCE</scope>
    <source>
        <strain evidence="4">1258/02</strain>
    </source>
</reference>
<dbReference type="Proteomes" id="UP000294721">
    <property type="component" value="Unassembled WGS sequence"/>
</dbReference>
<keyword evidence="1" id="KW-0378">Hydrolase</keyword>
<dbReference type="SUPFAM" id="SSF54637">
    <property type="entry name" value="Thioesterase/thiol ester dehydrase-isomerase"/>
    <property type="match status" value="2"/>
</dbReference>
<name>A0AAE9H030_9NEIS</name>
<dbReference type="PANTHER" id="PTHR43240">
    <property type="entry name" value="1,4-DIHYDROXY-2-NAPHTHOYL-COA THIOESTERASE 1"/>
    <property type="match status" value="1"/>
</dbReference>
<feature type="domain" description="Thioesterase" evidence="2">
    <location>
        <begin position="53"/>
        <end position="126"/>
    </location>
</feature>
<evidence type="ECO:0000313" key="4">
    <source>
        <dbReference type="EMBL" id="UOO80261.1"/>
    </source>
</evidence>
<gene>
    <name evidence="3" type="ORF">EV680_11229</name>
    <name evidence="4" type="ORF">LVJ78_04415</name>
</gene>
<dbReference type="Proteomes" id="UP000829756">
    <property type="component" value="Chromosome"/>
</dbReference>
<dbReference type="InterPro" id="IPR029069">
    <property type="entry name" value="HotDog_dom_sf"/>
</dbReference>
<protein>
    <submittedName>
        <fullName evidence="4">PaaI family thioesterase</fullName>
    </submittedName>
    <submittedName>
        <fullName evidence="3">Uncharacterized protein (TIGR00369 family)</fullName>
    </submittedName>
</protein>
<dbReference type="CDD" id="cd03443">
    <property type="entry name" value="PaaI_thioesterase"/>
    <property type="match status" value="2"/>
</dbReference>
<evidence type="ECO:0000256" key="1">
    <source>
        <dbReference type="ARBA" id="ARBA00022801"/>
    </source>
</evidence>
<accession>A0AAE9H030</accession>
<dbReference type="GO" id="GO:0005829">
    <property type="term" value="C:cytosol"/>
    <property type="evidence" value="ECO:0007669"/>
    <property type="project" value="TreeGrafter"/>
</dbReference>
<feature type="domain" description="Thioesterase" evidence="2">
    <location>
        <begin position="224"/>
        <end position="295"/>
    </location>
</feature>
<evidence type="ECO:0000313" key="3">
    <source>
        <dbReference type="EMBL" id="TCP06402.1"/>
    </source>
</evidence>
<dbReference type="KEGG" id="usu:LVJ78_04415"/>
<organism evidence="4 6">
    <name type="scientific">Uruburuella suis</name>
    <dbReference type="NCBI Taxonomy" id="252130"/>
    <lineage>
        <taxon>Bacteria</taxon>
        <taxon>Pseudomonadati</taxon>
        <taxon>Pseudomonadota</taxon>
        <taxon>Betaproteobacteria</taxon>
        <taxon>Neisseriales</taxon>
        <taxon>Neisseriaceae</taxon>
        <taxon>Uruburuella</taxon>
    </lineage>
</organism>